<reference evidence="2" key="1">
    <citation type="journal article" date="2019" name="Int. J. Syst. Evol. Microbiol.">
        <title>The Global Catalogue of Microorganisms (GCM) 10K type strain sequencing project: providing services to taxonomists for standard genome sequencing and annotation.</title>
        <authorList>
            <consortium name="The Broad Institute Genomics Platform"/>
            <consortium name="The Broad Institute Genome Sequencing Center for Infectious Disease"/>
            <person name="Wu L."/>
            <person name="Ma J."/>
        </authorList>
    </citation>
    <scope>NUCLEOTIDE SEQUENCE [LARGE SCALE GENOMIC DNA]</scope>
    <source>
        <strain evidence="2">KCTC 52127</strain>
    </source>
</reference>
<gene>
    <name evidence="1" type="ORF">ACFSRZ_06140</name>
</gene>
<dbReference type="EMBL" id="JBHULH010000003">
    <property type="protein sequence ID" value="MFD2566943.1"/>
    <property type="molecule type" value="Genomic_DNA"/>
</dbReference>
<dbReference type="RefSeq" id="WP_379665653.1">
    <property type="nucleotide sequence ID" value="NZ_JBHULH010000003.1"/>
</dbReference>
<evidence type="ECO:0000313" key="2">
    <source>
        <dbReference type="Proteomes" id="UP001597508"/>
    </source>
</evidence>
<sequence>MKKDIHIPEVSGVQIIAVLEYNDIYKTDDWNIYILNEKDVDLEMIVIVSKGFDEKDQTSVMRKKLDTLPAKSFAKVELIQPELFKLNNQFQVTFFADNTLFDKTFTFSKNTIKEGNLRMIPALNKRGILAK</sequence>
<protein>
    <recommendedName>
        <fullName evidence="3">Phenylalanyl-tRNA synthetase subunit alpha</fullName>
    </recommendedName>
</protein>
<evidence type="ECO:0000313" key="1">
    <source>
        <dbReference type="EMBL" id="MFD2566943.1"/>
    </source>
</evidence>
<organism evidence="1 2">
    <name type="scientific">Pseudotenacibaculum haliotis</name>
    <dbReference type="NCBI Taxonomy" id="1862138"/>
    <lineage>
        <taxon>Bacteria</taxon>
        <taxon>Pseudomonadati</taxon>
        <taxon>Bacteroidota</taxon>
        <taxon>Flavobacteriia</taxon>
        <taxon>Flavobacteriales</taxon>
        <taxon>Flavobacteriaceae</taxon>
        <taxon>Pseudotenacibaculum</taxon>
    </lineage>
</organism>
<name>A0ABW5LQ45_9FLAO</name>
<comment type="caution">
    <text evidence="1">The sequence shown here is derived from an EMBL/GenBank/DDBJ whole genome shotgun (WGS) entry which is preliminary data.</text>
</comment>
<proteinExistence type="predicted"/>
<accession>A0ABW5LQ45</accession>
<keyword evidence="2" id="KW-1185">Reference proteome</keyword>
<evidence type="ECO:0008006" key="3">
    <source>
        <dbReference type="Google" id="ProtNLM"/>
    </source>
</evidence>
<dbReference type="Proteomes" id="UP001597508">
    <property type="component" value="Unassembled WGS sequence"/>
</dbReference>